<name>A0A6C0B1C9_9ZZZZ</name>
<feature type="region of interest" description="Disordered" evidence="1">
    <location>
        <begin position="79"/>
        <end position="163"/>
    </location>
</feature>
<protein>
    <submittedName>
        <fullName evidence="2">Uncharacterized protein</fullName>
    </submittedName>
</protein>
<proteinExistence type="predicted"/>
<dbReference type="AlphaFoldDB" id="A0A6C0B1C9"/>
<evidence type="ECO:0000313" key="2">
    <source>
        <dbReference type="EMBL" id="QHS86035.1"/>
    </source>
</evidence>
<accession>A0A6C0B1C9</accession>
<dbReference type="EMBL" id="MN739050">
    <property type="protein sequence ID" value="QHS86035.1"/>
    <property type="molecule type" value="Genomic_DNA"/>
</dbReference>
<feature type="compositionally biased region" description="Acidic residues" evidence="1">
    <location>
        <begin position="142"/>
        <end position="163"/>
    </location>
</feature>
<organism evidence="2">
    <name type="scientific">viral metagenome</name>
    <dbReference type="NCBI Taxonomy" id="1070528"/>
    <lineage>
        <taxon>unclassified sequences</taxon>
        <taxon>metagenomes</taxon>
        <taxon>organismal metagenomes</taxon>
    </lineage>
</organism>
<sequence>MSRYVPPKLRKELTVDEKLEESIKIVQEGSDKHFPSLGGNTPMIAKSIISYGAKAKEWEEKREAIELKERVDARMTEYKAEKARQEEEEYRAFHSHRMRRNAIVPEPTPRPTPVTVEVKPKAEDEWTTVQKKPRKPKKEVNLDEEPDFDNYEGLAEDQDTLWG</sequence>
<evidence type="ECO:0000256" key="1">
    <source>
        <dbReference type="SAM" id="MobiDB-lite"/>
    </source>
</evidence>
<reference evidence="2" key="1">
    <citation type="journal article" date="2020" name="Nature">
        <title>Giant virus diversity and host interactions through global metagenomics.</title>
        <authorList>
            <person name="Schulz F."/>
            <person name="Roux S."/>
            <person name="Paez-Espino D."/>
            <person name="Jungbluth S."/>
            <person name="Walsh D.A."/>
            <person name="Denef V.J."/>
            <person name="McMahon K.D."/>
            <person name="Konstantinidis K.T."/>
            <person name="Eloe-Fadrosh E.A."/>
            <person name="Kyrpides N.C."/>
            <person name="Woyke T."/>
        </authorList>
    </citation>
    <scope>NUCLEOTIDE SEQUENCE</scope>
    <source>
        <strain evidence="2">GVMAG-M-3300009185-7</strain>
    </source>
</reference>